<dbReference type="InterPro" id="IPR038247">
    <property type="entry name" value="Jag_N_dom_sf"/>
</dbReference>
<dbReference type="PANTHER" id="PTHR35800">
    <property type="entry name" value="PROTEIN JAG"/>
    <property type="match status" value="1"/>
</dbReference>
<evidence type="ECO:0000256" key="5">
    <source>
        <dbReference type="ARBA" id="ARBA00023316"/>
    </source>
</evidence>
<reference evidence="8" key="2">
    <citation type="journal article" date="2021" name="PeerJ">
        <title>Extensive microbial diversity within the chicken gut microbiome revealed by metagenomics and culture.</title>
        <authorList>
            <person name="Gilroy R."/>
            <person name="Ravi A."/>
            <person name="Getino M."/>
            <person name="Pursley I."/>
            <person name="Horton D.L."/>
            <person name="Alikhan N.F."/>
            <person name="Baker D."/>
            <person name="Gharbi K."/>
            <person name="Hall N."/>
            <person name="Watson M."/>
            <person name="Adriaenssens E.M."/>
            <person name="Foster-Nyarko E."/>
            <person name="Jarju S."/>
            <person name="Secka A."/>
            <person name="Antonio M."/>
            <person name="Oren A."/>
            <person name="Chaudhuri R.R."/>
            <person name="La Ragione R."/>
            <person name="Hildebrand F."/>
            <person name="Pallen M.J."/>
        </authorList>
    </citation>
    <scope>NUCLEOTIDE SEQUENCE</scope>
    <source>
        <strain evidence="8">2830</strain>
    </source>
</reference>
<dbReference type="InterPro" id="IPR032782">
    <property type="entry name" value="KhpB_N"/>
</dbReference>
<feature type="domain" description="R3H" evidence="7">
    <location>
        <begin position="141"/>
        <end position="207"/>
    </location>
</feature>
<dbReference type="Proteomes" id="UP000824124">
    <property type="component" value="Unassembled WGS sequence"/>
</dbReference>
<dbReference type="CDD" id="cd02644">
    <property type="entry name" value="R3H_jag"/>
    <property type="match status" value="1"/>
</dbReference>
<dbReference type="CDD" id="cd02414">
    <property type="entry name" value="KH-II_Jag"/>
    <property type="match status" value="1"/>
</dbReference>
<keyword evidence="2 6" id="KW-0694">RNA-binding</keyword>
<comment type="subcellular location">
    <subcellularLocation>
        <location evidence="6">Cytoplasm</location>
    </subcellularLocation>
</comment>
<dbReference type="SMART" id="SM00393">
    <property type="entry name" value="R3H"/>
    <property type="match status" value="1"/>
</dbReference>
<comment type="subunit">
    <text evidence="6">Forms a complex with KhpA.</text>
</comment>
<evidence type="ECO:0000256" key="1">
    <source>
        <dbReference type="ARBA" id="ARBA00022490"/>
    </source>
</evidence>
<dbReference type="Gene3D" id="3.30.300.20">
    <property type="match status" value="1"/>
</dbReference>
<dbReference type="Pfam" id="PF13083">
    <property type="entry name" value="KH_KhpA-B"/>
    <property type="match status" value="1"/>
</dbReference>
<keyword evidence="3 6" id="KW-0133">Cell shape</keyword>
<dbReference type="AlphaFoldDB" id="A0A9D1HJ66"/>
<dbReference type="InterPro" id="IPR038008">
    <property type="entry name" value="Jag_KH"/>
</dbReference>
<comment type="domain">
    <text evidence="6">Has an N-terminal Jag-N domain and 2 RNA-binding domains (KH and R3H).</text>
</comment>
<evidence type="ECO:0000256" key="6">
    <source>
        <dbReference type="HAMAP-Rule" id="MF_00867"/>
    </source>
</evidence>
<evidence type="ECO:0000256" key="3">
    <source>
        <dbReference type="ARBA" id="ARBA00022960"/>
    </source>
</evidence>
<dbReference type="Gene3D" id="3.30.30.80">
    <property type="entry name" value="probable RNA-binding protein from clostridium symbiosum atcc 14940"/>
    <property type="match status" value="1"/>
</dbReference>
<dbReference type="SMART" id="SM01245">
    <property type="entry name" value="Jag_N"/>
    <property type="match status" value="1"/>
</dbReference>
<dbReference type="GO" id="GO:0005737">
    <property type="term" value="C:cytoplasm"/>
    <property type="evidence" value="ECO:0007669"/>
    <property type="project" value="UniProtKB-SubCell"/>
</dbReference>
<dbReference type="Pfam" id="PF14804">
    <property type="entry name" value="Jag_N"/>
    <property type="match status" value="1"/>
</dbReference>
<keyword evidence="4 6" id="KW-0143">Chaperone</keyword>
<dbReference type="Pfam" id="PF01424">
    <property type="entry name" value="R3H"/>
    <property type="match status" value="1"/>
</dbReference>
<dbReference type="InterPro" id="IPR039247">
    <property type="entry name" value="KhpB"/>
</dbReference>
<dbReference type="SUPFAM" id="SSF82708">
    <property type="entry name" value="R3H domain"/>
    <property type="match status" value="1"/>
</dbReference>
<dbReference type="HAMAP" id="MF_00867">
    <property type="entry name" value="KhpB"/>
    <property type="match status" value="1"/>
</dbReference>
<sequence length="216" mass="24173">MVVVEKSAKTVEQAVELALQELGVKRDAVEVEVLDPGAKGVLGLFGGKDAQVRVTYNDNDPGRDAIKFLQPIFANLHVSATHTVEEREGIVWITFHGKGLGAIIGRRGETLDALQYLTNLAVNRQFEEKTRIVLDVEGYRAEREKMLANLARKMADKARRSDRDVILEPMSPHERRIIHIALQDAEGVKTVSVGEEPYRKVIIKRVHDKAPYIDAE</sequence>
<dbReference type="Gene3D" id="3.30.1370.50">
    <property type="entry name" value="R3H-like domain"/>
    <property type="match status" value="1"/>
</dbReference>
<dbReference type="InterPro" id="IPR036867">
    <property type="entry name" value="R3H_dom_sf"/>
</dbReference>
<dbReference type="PANTHER" id="PTHR35800:SF1">
    <property type="entry name" value="RNA-BINDING PROTEIN KHPB"/>
    <property type="match status" value="1"/>
</dbReference>
<dbReference type="PROSITE" id="PS51061">
    <property type="entry name" value="R3H"/>
    <property type="match status" value="1"/>
</dbReference>
<evidence type="ECO:0000256" key="2">
    <source>
        <dbReference type="ARBA" id="ARBA00022884"/>
    </source>
</evidence>
<accession>A0A9D1HJ66</accession>
<dbReference type="InterPro" id="IPR015946">
    <property type="entry name" value="KH_dom-like_a/b"/>
</dbReference>
<evidence type="ECO:0000256" key="4">
    <source>
        <dbReference type="ARBA" id="ARBA00023186"/>
    </source>
</evidence>
<proteinExistence type="inferred from homology"/>
<dbReference type="GO" id="GO:0071555">
    <property type="term" value="P:cell wall organization"/>
    <property type="evidence" value="ECO:0007669"/>
    <property type="project" value="UniProtKB-KW"/>
</dbReference>
<comment type="similarity">
    <text evidence="6">Belongs to the KhpB RNA-binding protein family.</text>
</comment>
<evidence type="ECO:0000313" key="8">
    <source>
        <dbReference type="EMBL" id="HIU10266.1"/>
    </source>
</evidence>
<evidence type="ECO:0000313" key="9">
    <source>
        <dbReference type="Proteomes" id="UP000824124"/>
    </source>
</evidence>
<feature type="region of interest" description="Jag_N domain" evidence="6">
    <location>
        <begin position="5"/>
        <end position="55"/>
    </location>
</feature>
<dbReference type="GO" id="GO:0008360">
    <property type="term" value="P:regulation of cell shape"/>
    <property type="evidence" value="ECO:0007669"/>
    <property type="project" value="UniProtKB-KW"/>
</dbReference>
<dbReference type="EMBL" id="DVMH01000019">
    <property type="protein sequence ID" value="HIU10266.1"/>
    <property type="molecule type" value="Genomic_DNA"/>
</dbReference>
<name>A0A9D1HJ66_9FIRM</name>
<comment type="function">
    <text evidence="6">A probable RNA chaperone. Forms a complex with KhpA which binds to cellular RNA and controls its expression. Plays a role in peptidoglycan (PG) homeostasis and cell length regulation.</text>
</comment>
<dbReference type="InterPro" id="IPR001374">
    <property type="entry name" value="R3H_dom"/>
</dbReference>
<dbReference type="SUPFAM" id="SSF54814">
    <property type="entry name" value="Prokaryotic type KH domain (KH-domain type II)"/>
    <property type="match status" value="1"/>
</dbReference>
<gene>
    <name evidence="6" type="primary">khpB</name>
    <name evidence="6" type="synonym">eloR</name>
    <name evidence="8" type="ORF">IAB00_03335</name>
</gene>
<evidence type="ECO:0000259" key="7">
    <source>
        <dbReference type="PROSITE" id="PS51061"/>
    </source>
</evidence>
<protein>
    <recommendedName>
        <fullName evidence="6">RNA-binding protein KhpB</fullName>
    </recommendedName>
    <alternativeName>
        <fullName evidence="6">RNA-binding protein EloR</fullName>
    </alternativeName>
</protein>
<dbReference type="GO" id="GO:0003723">
    <property type="term" value="F:RNA binding"/>
    <property type="evidence" value="ECO:0007669"/>
    <property type="project" value="UniProtKB-UniRule"/>
</dbReference>
<keyword evidence="1 6" id="KW-0963">Cytoplasm</keyword>
<dbReference type="GO" id="GO:0009252">
    <property type="term" value="P:peptidoglycan biosynthetic process"/>
    <property type="evidence" value="ECO:0007669"/>
    <property type="project" value="UniProtKB-UniRule"/>
</dbReference>
<comment type="caution">
    <text evidence="8">The sequence shown here is derived from an EMBL/GenBank/DDBJ whole genome shotgun (WGS) entry which is preliminary data.</text>
</comment>
<dbReference type="InterPro" id="IPR009019">
    <property type="entry name" value="KH_sf_prok-type"/>
</dbReference>
<dbReference type="InterPro" id="IPR034079">
    <property type="entry name" value="R3H_KhpB"/>
</dbReference>
<reference evidence="8" key="1">
    <citation type="submission" date="2020-10" db="EMBL/GenBank/DDBJ databases">
        <authorList>
            <person name="Gilroy R."/>
        </authorList>
    </citation>
    <scope>NUCLEOTIDE SEQUENCE</scope>
    <source>
        <strain evidence="8">2830</strain>
    </source>
</reference>
<keyword evidence="5 6" id="KW-0961">Cell wall biogenesis/degradation</keyword>
<organism evidence="8 9">
    <name type="scientific">Candidatus Avidehalobacter gallistercoris</name>
    <dbReference type="NCBI Taxonomy" id="2840694"/>
    <lineage>
        <taxon>Bacteria</taxon>
        <taxon>Bacillati</taxon>
        <taxon>Bacillota</taxon>
        <taxon>Clostridia</taxon>
        <taxon>Eubacteriales</taxon>
        <taxon>Peptococcaceae</taxon>
        <taxon>Peptococcaceae incertae sedis</taxon>
        <taxon>Candidatus Avidehalobacter</taxon>
    </lineage>
</organism>
<dbReference type="NCBIfam" id="NF041568">
    <property type="entry name" value="Jag_EloR"/>
    <property type="match status" value="1"/>
</dbReference>